<organism evidence="2 3">
    <name type="scientific">Striga hermonthica</name>
    <name type="common">Purple witchweed</name>
    <name type="synonym">Buchnera hermonthica</name>
    <dbReference type="NCBI Taxonomy" id="68872"/>
    <lineage>
        <taxon>Eukaryota</taxon>
        <taxon>Viridiplantae</taxon>
        <taxon>Streptophyta</taxon>
        <taxon>Embryophyta</taxon>
        <taxon>Tracheophyta</taxon>
        <taxon>Spermatophyta</taxon>
        <taxon>Magnoliopsida</taxon>
        <taxon>eudicotyledons</taxon>
        <taxon>Gunneridae</taxon>
        <taxon>Pentapetalae</taxon>
        <taxon>asterids</taxon>
        <taxon>lamiids</taxon>
        <taxon>Lamiales</taxon>
        <taxon>Orobanchaceae</taxon>
        <taxon>Buchnereae</taxon>
        <taxon>Striga</taxon>
    </lineage>
</organism>
<evidence type="ECO:0000313" key="3">
    <source>
        <dbReference type="Proteomes" id="UP001153555"/>
    </source>
</evidence>
<comment type="caution">
    <text evidence="2">The sequence shown here is derived from an EMBL/GenBank/DDBJ whole genome shotgun (WGS) entry which is preliminary data.</text>
</comment>
<evidence type="ECO:0000313" key="2">
    <source>
        <dbReference type="EMBL" id="CAA0812422.1"/>
    </source>
</evidence>
<dbReference type="AlphaFoldDB" id="A0A9N7MT56"/>
<feature type="compositionally biased region" description="Gly residues" evidence="1">
    <location>
        <begin position="37"/>
        <end position="49"/>
    </location>
</feature>
<keyword evidence="3" id="KW-1185">Reference proteome</keyword>
<sequence>MASPKMIASSSPPNPDLPRKSTTASTLNLHSDHARGFGSGDVAGGGRGGSAAVECAGGAELRNANRSKKVDEVWREIVSGGGSAEPGMTLEDFLNKAGAGNKVDARVPAPGALGMEAVMMNTAAPAVCAQNGFGIEFGNGMAAVGGSGRGKRRVAMEEPPLDKATQQKRGG</sequence>
<evidence type="ECO:0000256" key="1">
    <source>
        <dbReference type="SAM" id="MobiDB-lite"/>
    </source>
</evidence>
<gene>
    <name evidence="2" type="ORF">SHERM_13098</name>
</gene>
<accession>A0A9N7MT56</accession>
<reference evidence="2" key="1">
    <citation type="submission" date="2019-12" db="EMBL/GenBank/DDBJ databases">
        <authorList>
            <person name="Scholes J."/>
        </authorList>
    </citation>
    <scope>NUCLEOTIDE SEQUENCE</scope>
</reference>
<name>A0A9N7MT56_STRHE</name>
<feature type="compositionally biased region" description="Polar residues" evidence="1">
    <location>
        <begin position="20"/>
        <end position="29"/>
    </location>
</feature>
<feature type="region of interest" description="Disordered" evidence="1">
    <location>
        <begin position="146"/>
        <end position="171"/>
    </location>
</feature>
<proteinExistence type="predicted"/>
<dbReference type="EMBL" id="CACSLK010010322">
    <property type="protein sequence ID" value="CAA0812422.1"/>
    <property type="molecule type" value="Genomic_DNA"/>
</dbReference>
<dbReference type="Proteomes" id="UP001153555">
    <property type="component" value="Unassembled WGS sequence"/>
</dbReference>
<feature type="region of interest" description="Disordered" evidence="1">
    <location>
        <begin position="1"/>
        <end position="51"/>
    </location>
</feature>
<protein>
    <submittedName>
        <fullName evidence="2">Basic-leucine zipper (BZIP) transcription factor family protein</fullName>
    </submittedName>
</protein>
<dbReference type="OrthoDB" id="644067at2759"/>